<feature type="compositionally biased region" description="Basic and acidic residues" evidence="6">
    <location>
        <begin position="426"/>
        <end position="445"/>
    </location>
</feature>
<evidence type="ECO:0000256" key="7">
    <source>
        <dbReference type="SAM" id="Phobius"/>
    </source>
</evidence>
<feature type="compositionally biased region" description="Basic and acidic residues" evidence="6">
    <location>
        <begin position="483"/>
        <end position="492"/>
    </location>
</feature>
<evidence type="ECO:0000313" key="11">
    <source>
        <dbReference type="Proteomes" id="UP000198406"/>
    </source>
</evidence>
<dbReference type="Proteomes" id="UP000198406">
    <property type="component" value="Unassembled WGS sequence"/>
</dbReference>
<accession>A0A1Z5J6R3</accession>
<keyword evidence="8" id="KW-0732">Signal</keyword>
<evidence type="ECO:0000256" key="4">
    <source>
        <dbReference type="ARBA" id="ARBA00023186"/>
    </source>
</evidence>
<keyword evidence="2 7" id="KW-0472">Membrane</keyword>
<evidence type="ECO:0000256" key="3">
    <source>
        <dbReference type="ARBA" id="ARBA00023139"/>
    </source>
</evidence>
<feature type="region of interest" description="Disordered" evidence="6">
    <location>
        <begin position="631"/>
        <end position="714"/>
    </location>
</feature>
<feature type="compositionally biased region" description="Polar residues" evidence="6">
    <location>
        <begin position="455"/>
        <end position="469"/>
    </location>
</feature>
<dbReference type="Pfam" id="PF00226">
    <property type="entry name" value="DnaJ"/>
    <property type="match status" value="1"/>
</dbReference>
<comment type="caution">
    <text evidence="10">The sequence shown here is derived from an EMBL/GenBank/DDBJ whole genome shotgun (WGS) entry which is preliminary data.</text>
</comment>
<feature type="signal peptide" evidence="8">
    <location>
        <begin position="1"/>
        <end position="21"/>
    </location>
</feature>
<feature type="transmembrane region" description="Helical" evidence="7">
    <location>
        <begin position="567"/>
        <end position="585"/>
    </location>
</feature>
<feature type="transmembrane region" description="Helical" evidence="7">
    <location>
        <begin position="600"/>
        <end position="622"/>
    </location>
</feature>
<keyword evidence="4" id="KW-0143">Chaperone</keyword>
<evidence type="ECO:0000256" key="2">
    <source>
        <dbReference type="ARBA" id="ARBA00023136"/>
    </source>
</evidence>
<organism evidence="10 11">
    <name type="scientific">Fistulifera solaris</name>
    <name type="common">Oleaginous diatom</name>
    <dbReference type="NCBI Taxonomy" id="1519565"/>
    <lineage>
        <taxon>Eukaryota</taxon>
        <taxon>Sar</taxon>
        <taxon>Stramenopiles</taxon>
        <taxon>Ochrophyta</taxon>
        <taxon>Bacillariophyta</taxon>
        <taxon>Bacillariophyceae</taxon>
        <taxon>Bacillariophycidae</taxon>
        <taxon>Naviculales</taxon>
        <taxon>Naviculaceae</taxon>
        <taxon>Fistulifera</taxon>
    </lineage>
</organism>
<evidence type="ECO:0000256" key="5">
    <source>
        <dbReference type="ARBA" id="ARBA00023288"/>
    </source>
</evidence>
<dbReference type="CDD" id="cd06257">
    <property type="entry name" value="DnaJ"/>
    <property type="match status" value="1"/>
</dbReference>
<reference evidence="10 11" key="1">
    <citation type="journal article" date="2015" name="Plant Cell">
        <title>Oil accumulation by the oleaginous diatom Fistulifera solaris as revealed by the genome and transcriptome.</title>
        <authorList>
            <person name="Tanaka T."/>
            <person name="Maeda Y."/>
            <person name="Veluchamy A."/>
            <person name="Tanaka M."/>
            <person name="Abida H."/>
            <person name="Marechal E."/>
            <person name="Bowler C."/>
            <person name="Muto M."/>
            <person name="Sunaga Y."/>
            <person name="Tanaka M."/>
            <person name="Yoshino T."/>
            <person name="Taniguchi T."/>
            <person name="Fukuda Y."/>
            <person name="Nemoto M."/>
            <person name="Matsumoto M."/>
            <person name="Wong P.S."/>
            <person name="Aburatani S."/>
            <person name="Fujibuchi W."/>
        </authorList>
    </citation>
    <scope>NUCLEOTIDE SEQUENCE [LARGE SCALE GENOMIC DNA]</scope>
    <source>
        <strain evidence="10 11">JPCC DA0580</strain>
    </source>
</reference>
<dbReference type="AlphaFoldDB" id="A0A1Z5J6R3"/>
<feature type="transmembrane region" description="Helical" evidence="7">
    <location>
        <begin position="250"/>
        <end position="268"/>
    </location>
</feature>
<feature type="transmembrane region" description="Helical" evidence="7">
    <location>
        <begin position="131"/>
        <end position="158"/>
    </location>
</feature>
<dbReference type="GO" id="GO:0016020">
    <property type="term" value="C:membrane"/>
    <property type="evidence" value="ECO:0007669"/>
    <property type="project" value="UniProtKB-SubCell"/>
</dbReference>
<evidence type="ECO:0000256" key="1">
    <source>
        <dbReference type="ARBA" id="ARBA00004635"/>
    </source>
</evidence>
<comment type="subcellular location">
    <subcellularLocation>
        <location evidence="1">Membrane</location>
        <topology evidence="1">Lipid-anchor</topology>
    </subcellularLocation>
</comment>
<dbReference type="PRINTS" id="PR00625">
    <property type="entry name" value="JDOMAIN"/>
</dbReference>
<evidence type="ECO:0000259" key="9">
    <source>
        <dbReference type="PROSITE" id="PS50076"/>
    </source>
</evidence>
<sequence length="714" mass="79538">MSLGTRLFVLVAPAVLPPADAEDREFYELLDLPRQASFEDIKKAYRQKSLALHPDKVAQRRETENAAAAAAEYELVQEAYAALHETHHRQLYHAVQCSVARYRFFQSGASQNPAALYENLSRASCWNRTKLVVIVAVLAGFLLLLQPILVAAKVNAIVRHENNTTHADDDDDDPILDVSWMVLLIPWWLLNAVWWFMMVLLWCFETNNNNNNRVLAAIVGQTCWIIGCILLALAWDDDEDSSTTNWHKVAIPFYLWQITHIVTAVFDIREIRQNNAKMISPEHLQEVAGTDATEEDLMELAQEYIVVTVDHAEVAAAIHLINTTSEKSLTNAEMEELKIHMSPEYQRNENIIQYHTEQIAKHCLVDLPFIALVASQLDGNIDTSWWVVFLPILIYLGSKLVQSFCTCCFSFSPDPGVILVGDNNDEGLKQESPEEEKVNEDKTTVDDDDEKAASSALNDGTMPSHQDPLSNDDHVTNGIDSLTKTEEGAEKTEDLPKGFVDEVEEPSTTFADASGDIEDFNLRSETKAEESKAGGPKIDEETYRAWQSAYARAEESELEKQAKAHSTCCLVSFQLVMVCLVVGKLDEDYETDGDISYNSFWILFPIFLIVGLLLLCCSCLIYSAGLEGAHVSGSVPNNDESGNADTSGKKENENPIIFVPPPPPSESTTDDKRADITQHPESLDSQASTDETTSDENKAKLGGVESKEDMNDLD</sequence>
<feature type="domain" description="J" evidence="9">
    <location>
        <begin position="25"/>
        <end position="96"/>
    </location>
</feature>
<dbReference type="Gene3D" id="1.10.287.110">
    <property type="entry name" value="DnaJ domain"/>
    <property type="match status" value="1"/>
</dbReference>
<feature type="region of interest" description="Disordered" evidence="6">
    <location>
        <begin position="422"/>
        <end position="492"/>
    </location>
</feature>
<dbReference type="PANTHER" id="PTHR44027">
    <property type="entry name" value="DNAJ HOMOLOG SUBFAMILY C MEMBER 5 HOMOLOG"/>
    <property type="match status" value="1"/>
</dbReference>
<dbReference type="SMART" id="SM00271">
    <property type="entry name" value="DnaJ"/>
    <property type="match status" value="1"/>
</dbReference>
<keyword evidence="7" id="KW-1133">Transmembrane helix</keyword>
<keyword evidence="3" id="KW-0564">Palmitate</keyword>
<dbReference type="SUPFAM" id="SSF46565">
    <property type="entry name" value="Chaperone J-domain"/>
    <property type="match status" value="1"/>
</dbReference>
<feature type="compositionally biased region" description="Basic and acidic residues" evidence="6">
    <location>
        <begin position="669"/>
        <end position="682"/>
    </location>
</feature>
<evidence type="ECO:0000313" key="10">
    <source>
        <dbReference type="EMBL" id="GAX09687.1"/>
    </source>
</evidence>
<evidence type="ECO:0000256" key="6">
    <source>
        <dbReference type="SAM" id="MobiDB-lite"/>
    </source>
</evidence>
<keyword evidence="5" id="KW-0449">Lipoprotein</keyword>
<dbReference type="EMBL" id="BDSP01000011">
    <property type="protein sequence ID" value="GAX09687.1"/>
    <property type="molecule type" value="Genomic_DNA"/>
</dbReference>
<feature type="transmembrane region" description="Helical" evidence="7">
    <location>
        <begin position="178"/>
        <end position="202"/>
    </location>
</feature>
<dbReference type="InParanoid" id="A0A1Z5J6R3"/>
<protein>
    <recommendedName>
        <fullName evidence="9">J domain-containing protein</fullName>
    </recommendedName>
</protein>
<feature type="chain" id="PRO_5012057498" description="J domain-containing protein" evidence="8">
    <location>
        <begin position="22"/>
        <end position="714"/>
    </location>
</feature>
<dbReference type="PROSITE" id="PS50076">
    <property type="entry name" value="DNAJ_2"/>
    <property type="match status" value="1"/>
</dbReference>
<feature type="transmembrane region" description="Helical" evidence="7">
    <location>
        <begin position="214"/>
        <end position="235"/>
    </location>
</feature>
<dbReference type="InterPro" id="IPR001623">
    <property type="entry name" value="DnaJ_domain"/>
</dbReference>
<feature type="compositionally biased region" description="Basic and acidic residues" evidence="6">
    <location>
        <begin position="695"/>
        <end position="714"/>
    </location>
</feature>
<proteinExistence type="predicted"/>
<keyword evidence="7" id="KW-0812">Transmembrane</keyword>
<keyword evidence="11" id="KW-1185">Reference proteome</keyword>
<feature type="compositionally biased region" description="Polar residues" evidence="6">
    <location>
        <begin position="634"/>
        <end position="646"/>
    </location>
</feature>
<dbReference type="PANTHER" id="PTHR44027:SF7">
    <property type="entry name" value="DNAJ HOMOLOG SUBFAMILY C MEMBER 5 HOMOLOG"/>
    <property type="match status" value="1"/>
</dbReference>
<dbReference type="InterPro" id="IPR051434">
    <property type="entry name" value="DnaJ_C_subfamily_member5"/>
</dbReference>
<gene>
    <name evidence="10" type="ORF">FisN_19Lh154</name>
</gene>
<name>A0A1Z5J6R3_FISSO</name>
<dbReference type="GO" id="GO:0005737">
    <property type="term" value="C:cytoplasm"/>
    <property type="evidence" value="ECO:0007669"/>
    <property type="project" value="UniProtKB-ARBA"/>
</dbReference>
<evidence type="ECO:0000256" key="8">
    <source>
        <dbReference type="SAM" id="SignalP"/>
    </source>
</evidence>
<dbReference type="InterPro" id="IPR036869">
    <property type="entry name" value="J_dom_sf"/>
</dbReference>
<dbReference type="OrthoDB" id="10250354at2759"/>